<dbReference type="PANTHER" id="PTHR34107">
    <property type="entry name" value="SLL0198 PROTEIN-RELATED"/>
    <property type="match status" value="1"/>
</dbReference>
<evidence type="ECO:0000259" key="1">
    <source>
        <dbReference type="Pfam" id="PF05685"/>
    </source>
</evidence>
<keyword evidence="3" id="KW-1185">Reference proteome</keyword>
<dbReference type="AlphaFoldDB" id="A0A7W9SRC0"/>
<dbReference type="SUPFAM" id="SSF52980">
    <property type="entry name" value="Restriction endonuclease-like"/>
    <property type="match status" value="1"/>
</dbReference>
<dbReference type="Proteomes" id="UP000520814">
    <property type="component" value="Unassembled WGS sequence"/>
</dbReference>
<dbReference type="InterPro" id="IPR008538">
    <property type="entry name" value="Uma2"/>
</dbReference>
<feature type="domain" description="Putative restriction endonuclease" evidence="1">
    <location>
        <begin position="22"/>
        <end position="188"/>
    </location>
</feature>
<organism evidence="2 3">
    <name type="scientific">Armatimonas rosea</name>
    <dbReference type="NCBI Taxonomy" id="685828"/>
    <lineage>
        <taxon>Bacteria</taxon>
        <taxon>Bacillati</taxon>
        <taxon>Armatimonadota</taxon>
        <taxon>Armatimonadia</taxon>
        <taxon>Armatimonadales</taxon>
        <taxon>Armatimonadaceae</taxon>
        <taxon>Armatimonas</taxon>
    </lineage>
</organism>
<reference evidence="2 3" key="1">
    <citation type="submission" date="2020-08" db="EMBL/GenBank/DDBJ databases">
        <title>Genomic Encyclopedia of Type Strains, Phase IV (KMG-IV): sequencing the most valuable type-strain genomes for metagenomic binning, comparative biology and taxonomic classification.</title>
        <authorList>
            <person name="Goeker M."/>
        </authorList>
    </citation>
    <scope>NUCLEOTIDE SEQUENCE [LARGE SCALE GENOMIC DNA]</scope>
    <source>
        <strain evidence="2 3">DSM 23562</strain>
    </source>
</reference>
<gene>
    <name evidence="2" type="ORF">HNQ39_002399</name>
</gene>
<dbReference type="InterPro" id="IPR011335">
    <property type="entry name" value="Restrct_endonuc-II-like"/>
</dbReference>
<protein>
    <submittedName>
        <fullName evidence="2">Uma2 family endonuclease</fullName>
    </submittedName>
</protein>
<evidence type="ECO:0000313" key="3">
    <source>
        <dbReference type="Proteomes" id="UP000520814"/>
    </source>
</evidence>
<keyword evidence="2" id="KW-0540">Nuclease</keyword>
<dbReference type="Gene3D" id="3.90.1570.10">
    <property type="entry name" value="tt1808, chain A"/>
    <property type="match status" value="1"/>
</dbReference>
<keyword evidence="2" id="KW-0378">Hydrolase</keyword>
<keyword evidence="2" id="KW-0255">Endonuclease</keyword>
<dbReference type="RefSeq" id="WP_184195891.1">
    <property type="nucleotide sequence ID" value="NZ_JACHGW010000002.1"/>
</dbReference>
<accession>A0A7W9SRC0</accession>
<evidence type="ECO:0000313" key="2">
    <source>
        <dbReference type="EMBL" id="MBB6050608.1"/>
    </source>
</evidence>
<dbReference type="EMBL" id="JACHGW010000002">
    <property type="protein sequence ID" value="MBB6050608.1"/>
    <property type="molecule type" value="Genomic_DNA"/>
</dbReference>
<proteinExistence type="predicted"/>
<name>A0A7W9SRC0_ARMRO</name>
<dbReference type="GO" id="GO:0004519">
    <property type="term" value="F:endonuclease activity"/>
    <property type="evidence" value="ECO:0007669"/>
    <property type="project" value="UniProtKB-KW"/>
</dbReference>
<dbReference type="InterPro" id="IPR012296">
    <property type="entry name" value="Nuclease_put_TT1808"/>
</dbReference>
<dbReference type="Pfam" id="PF05685">
    <property type="entry name" value="Uma2"/>
    <property type="match status" value="1"/>
</dbReference>
<comment type="caution">
    <text evidence="2">The sequence shown here is derived from an EMBL/GenBank/DDBJ whole genome shotgun (WGS) entry which is preliminary data.</text>
</comment>
<dbReference type="PANTHER" id="PTHR34107:SF1">
    <property type="entry name" value="SLL0198 PROTEIN"/>
    <property type="match status" value="1"/>
</dbReference>
<dbReference type="CDD" id="cd06260">
    <property type="entry name" value="DUF820-like"/>
    <property type="match status" value="1"/>
</dbReference>
<sequence>MAVALQLPSTDTPDLRQTYTAEELFAFPSDWHYELIRGKLRSLNMPAGALHGNLTAIFSARVQVFVEDNQLGRCFAAETGFLIAQNPDTVLAPDFAFVSHARLPDELPGGYVRAVPNLVLETRSPNDRAREVSVKVREWLEAGVEVVLELNPAKQVLTVYRPNTDPEILTRESIFDGGEMLPGFTFPIARLFKNMTDA</sequence>